<dbReference type="HOGENOM" id="CLU_009600_9_2_1"/>
<dbReference type="eggNOG" id="KOG1212">
    <property type="taxonomic scope" value="Eukaryota"/>
</dbReference>
<feature type="active site" description="Acyl-ester intermediate" evidence="5">
    <location>
        <position position="232"/>
    </location>
</feature>
<dbReference type="PANTHER" id="PTHR46072:SF11">
    <property type="entry name" value="AMIDASE-RELATED"/>
    <property type="match status" value="1"/>
</dbReference>
<evidence type="ECO:0000313" key="9">
    <source>
        <dbReference type="Proteomes" id="UP000000599"/>
    </source>
</evidence>
<organism evidence="8 9">
    <name type="scientific">Debaryomyces hansenii (strain ATCC 36239 / CBS 767 / BCRC 21394 / JCM 1990 / NBRC 0083 / IGC 2968)</name>
    <name type="common">Yeast</name>
    <name type="synonym">Torulaspora hansenii</name>
    <dbReference type="NCBI Taxonomy" id="284592"/>
    <lineage>
        <taxon>Eukaryota</taxon>
        <taxon>Fungi</taxon>
        <taxon>Dikarya</taxon>
        <taxon>Ascomycota</taxon>
        <taxon>Saccharomycotina</taxon>
        <taxon>Pichiomycetes</taxon>
        <taxon>Debaryomycetaceae</taxon>
        <taxon>Debaryomyces</taxon>
    </lineage>
</organism>
<evidence type="ECO:0000256" key="2">
    <source>
        <dbReference type="ARBA" id="ARBA00009199"/>
    </source>
</evidence>
<evidence type="ECO:0000256" key="5">
    <source>
        <dbReference type="PIRSR" id="PIRSR001221-1"/>
    </source>
</evidence>
<protein>
    <recommendedName>
        <fullName evidence="3">amidase</fullName>
        <ecNumber evidence="3">3.5.1.4</ecNumber>
    </recommendedName>
</protein>
<comment type="similarity">
    <text evidence="2">Belongs to the amidase family.</text>
</comment>
<dbReference type="VEuPathDB" id="FungiDB:DEHA2E23342g"/>
<evidence type="ECO:0000256" key="3">
    <source>
        <dbReference type="ARBA" id="ARBA00012922"/>
    </source>
</evidence>
<dbReference type="PANTHER" id="PTHR46072">
    <property type="entry name" value="AMIDASE-RELATED-RELATED"/>
    <property type="match status" value="1"/>
</dbReference>
<feature type="active site" description="Charge relay system" evidence="5">
    <location>
        <position position="131"/>
    </location>
</feature>
<dbReference type="OrthoDB" id="6428749at2759"/>
<accession>Q6BNA7</accession>
<feature type="active site" description="Charge relay system" evidence="5">
    <location>
        <position position="208"/>
    </location>
</feature>
<dbReference type="SUPFAM" id="SSF75304">
    <property type="entry name" value="Amidase signature (AS) enzymes"/>
    <property type="match status" value="1"/>
</dbReference>
<dbReference type="KEGG" id="dha:DEHA2E23342g"/>
<dbReference type="GO" id="GO:0004040">
    <property type="term" value="F:amidase activity"/>
    <property type="evidence" value="ECO:0007669"/>
    <property type="project" value="UniProtKB-EC"/>
</dbReference>
<dbReference type="PROSITE" id="PS00571">
    <property type="entry name" value="AMIDASES"/>
    <property type="match status" value="1"/>
</dbReference>
<dbReference type="RefSeq" id="XP_460313.2">
    <property type="nucleotide sequence ID" value="XM_460313.1"/>
</dbReference>
<dbReference type="InterPro" id="IPR020556">
    <property type="entry name" value="Amidase_CS"/>
</dbReference>
<sequence length="548" mass="61299">MTIEFWQETAELKRKNVAAQVPKEWMLERVPTPEEEPNAYEYLKKCLPKEENDIADLTIIELAQEIARGTFSSLQVTTIFCRRAALLHQLTNCCSEIFFARALDRAKELDQYFAQNDKVIGPLHGIPISLKDQVNLEGIDSAIGYVSLVNKPIKRAQISNIANILDDLGAVLYVKTTTPVAMMSAETVSNIYGSTLNSCNRKVSCGGSSGGEGALVGARASLLGLGTDIGGSVRIPSGFQGLYGLRGSSNRLPYCNIRNSMANQPLVCSVVGPMATDIEDLKLFTKLVIDSKPWLKDPKCPPIPWREFKVSEKLSFGFIDVSVYSYIHPPIKRALKMVKERLLKEGHEIIQFEPPISFPQMAELWHRIVCADGGREISEECRRSGEPIREEILVANDDGSVSKEACITEFWDDAGLQYKYQQEFDQYWLSTSSMTKTGRPVDGLLLPLSAVTSYKIGDCKNFFSLFFTQAFNLLDYTVVTTPVTKADRDVDLIETQYQPLNKLDELSYKYYDPELFHGTPVGIQAVAPRYEEERAIHLSQTISKVLNS</sequence>
<dbReference type="OMA" id="TANWESI"/>
<name>Q6BNA7_DEBHA</name>
<evidence type="ECO:0000256" key="1">
    <source>
        <dbReference type="ARBA" id="ARBA00001311"/>
    </source>
</evidence>
<dbReference type="AlphaFoldDB" id="Q6BNA7"/>
<dbReference type="GeneID" id="2902193"/>
<dbReference type="InParanoid" id="Q6BNA7"/>
<dbReference type="EMBL" id="CR382137">
    <property type="protein sequence ID" value="CAG88597.2"/>
    <property type="molecule type" value="Genomic_DNA"/>
</dbReference>
<evidence type="ECO:0000259" key="7">
    <source>
        <dbReference type="Pfam" id="PF01425"/>
    </source>
</evidence>
<dbReference type="Pfam" id="PF01425">
    <property type="entry name" value="Amidase"/>
    <property type="match status" value="1"/>
</dbReference>
<dbReference type="STRING" id="284592.Q6BNA7"/>
<keyword evidence="4" id="KW-0378">Hydrolase</keyword>
<dbReference type="InterPro" id="IPR036928">
    <property type="entry name" value="AS_sf"/>
</dbReference>
<dbReference type="Gene3D" id="3.90.1300.10">
    <property type="entry name" value="Amidase signature (AS) domain"/>
    <property type="match status" value="1"/>
</dbReference>
<dbReference type="FunCoup" id="Q6BNA7">
    <property type="interactions" value="64"/>
</dbReference>
<comment type="catalytic activity">
    <reaction evidence="1">
        <text>a monocarboxylic acid amide + H2O = a monocarboxylate + NH4(+)</text>
        <dbReference type="Rhea" id="RHEA:12020"/>
        <dbReference type="ChEBI" id="CHEBI:15377"/>
        <dbReference type="ChEBI" id="CHEBI:28938"/>
        <dbReference type="ChEBI" id="CHEBI:35757"/>
        <dbReference type="ChEBI" id="CHEBI:83628"/>
        <dbReference type="EC" id="3.5.1.4"/>
    </reaction>
</comment>
<proteinExistence type="inferred from homology"/>
<keyword evidence="9" id="KW-1185">Reference proteome</keyword>
<gene>
    <name evidence="8" type="ordered locus">DEHA2E23342g</name>
</gene>
<dbReference type="Proteomes" id="UP000000599">
    <property type="component" value="Chromosome E"/>
</dbReference>
<feature type="binding site" evidence="6">
    <location>
        <position position="208"/>
    </location>
    <ligand>
        <name>substrate</name>
    </ligand>
</feature>
<feature type="domain" description="Amidase" evidence="7">
    <location>
        <begin position="76"/>
        <end position="534"/>
    </location>
</feature>
<evidence type="ECO:0000256" key="6">
    <source>
        <dbReference type="PIRSR" id="PIRSR001221-2"/>
    </source>
</evidence>
<dbReference type="InterPro" id="IPR023631">
    <property type="entry name" value="Amidase_dom"/>
</dbReference>
<reference evidence="8 9" key="1">
    <citation type="journal article" date="2004" name="Nature">
        <title>Genome evolution in yeasts.</title>
        <authorList>
            <consortium name="Genolevures"/>
            <person name="Dujon B."/>
            <person name="Sherman D."/>
            <person name="Fischer G."/>
            <person name="Durrens P."/>
            <person name="Casaregola S."/>
            <person name="Lafontaine I."/>
            <person name="de Montigny J."/>
            <person name="Marck C."/>
            <person name="Neuveglise C."/>
            <person name="Talla E."/>
            <person name="Goffard N."/>
            <person name="Frangeul L."/>
            <person name="Aigle M."/>
            <person name="Anthouard V."/>
            <person name="Babour A."/>
            <person name="Barbe V."/>
            <person name="Barnay S."/>
            <person name="Blanchin S."/>
            <person name="Beckerich J.M."/>
            <person name="Beyne E."/>
            <person name="Bleykasten C."/>
            <person name="Boisrame A."/>
            <person name="Boyer J."/>
            <person name="Cattolico L."/>
            <person name="Confanioleri F."/>
            <person name="de Daruvar A."/>
            <person name="Despons L."/>
            <person name="Fabre E."/>
            <person name="Fairhead C."/>
            <person name="Ferry-Dumazet H."/>
            <person name="Groppi A."/>
            <person name="Hantraye F."/>
            <person name="Hennequin C."/>
            <person name="Jauniaux N."/>
            <person name="Joyet P."/>
            <person name="Kachouri R."/>
            <person name="Kerrest A."/>
            <person name="Koszul R."/>
            <person name="Lemaire M."/>
            <person name="Lesur I."/>
            <person name="Ma L."/>
            <person name="Muller H."/>
            <person name="Nicaud J.M."/>
            <person name="Nikolski M."/>
            <person name="Oztas S."/>
            <person name="Ozier-Kalogeropoulos O."/>
            <person name="Pellenz S."/>
            <person name="Potier S."/>
            <person name="Richard G.F."/>
            <person name="Straub M.L."/>
            <person name="Suleau A."/>
            <person name="Swennene D."/>
            <person name="Tekaia F."/>
            <person name="Wesolowski-Louvel M."/>
            <person name="Westhof E."/>
            <person name="Wirth B."/>
            <person name="Zeniou-Meyer M."/>
            <person name="Zivanovic I."/>
            <person name="Bolotin-Fukuhara M."/>
            <person name="Thierry A."/>
            <person name="Bouchier C."/>
            <person name="Caudron B."/>
            <person name="Scarpelli C."/>
            <person name="Gaillardin C."/>
            <person name="Weissenbach J."/>
            <person name="Wincker P."/>
            <person name="Souciet J.L."/>
        </authorList>
    </citation>
    <scope>NUCLEOTIDE SEQUENCE [LARGE SCALE GENOMIC DNA]</scope>
    <source>
        <strain evidence="9">ATCC 36239 / CBS 767 / BCRC 21394 / JCM 1990 / NBRC 0083 / IGC 2968</strain>
    </source>
</reference>
<feature type="binding site" evidence="6">
    <location>
        <position position="182"/>
    </location>
    <ligand>
        <name>substrate</name>
    </ligand>
</feature>
<evidence type="ECO:0000256" key="4">
    <source>
        <dbReference type="ARBA" id="ARBA00022801"/>
    </source>
</evidence>
<dbReference type="PIRSF" id="PIRSF001221">
    <property type="entry name" value="Amidase_fungi"/>
    <property type="match status" value="1"/>
</dbReference>
<feature type="binding site" evidence="6">
    <location>
        <begin position="229"/>
        <end position="232"/>
    </location>
    <ligand>
        <name>substrate</name>
    </ligand>
</feature>
<evidence type="ECO:0000313" key="8">
    <source>
        <dbReference type="EMBL" id="CAG88597.2"/>
    </source>
</evidence>
<dbReference type="EC" id="3.5.1.4" evidence="3"/>